<dbReference type="GO" id="GO:0003904">
    <property type="term" value="F:deoxyribodipyrimidine photo-lyase activity"/>
    <property type="evidence" value="ECO:0007669"/>
    <property type="project" value="TreeGrafter"/>
</dbReference>
<accession>A0A6C0HBQ4</accession>
<dbReference type="SUPFAM" id="SSF48173">
    <property type="entry name" value="Cryptochrome/photolyase FAD-binding domain"/>
    <property type="match status" value="1"/>
</dbReference>
<dbReference type="Gene3D" id="1.10.579.10">
    <property type="entry name" value="DNA Cyclobutane Dipyrimidine Photolyase, subunit A, domain 3"/>
    <property type="match status" value="1"/>
</dbReference>
<feature type="domain" description="Photolyase/cryptochrome alpha/beta" evidence="4">
    <location>
        <begin position="4"/>
        <end position="135"/>
    </location>
</feature>
<dbReference type="InterPro" id="IPR036134">
    <property type="entry name" value="Crypto/Photolyase_FAD-like_sf"/>
</dbReference>
<proteinExistence type="predicted"/>
<dbReference type="InterPro" id="IPR014729">
    <property type="entry name" value="Rossmann-like_a/b/a_fold"/>
</dbReference>
<dbReference type="PROSITE" id="PS51645">
    <property type="entry name" value="PHR_CRY_ALPHA_BETA"/>
    <property type="match status" value="1"/>
</dbReference>
<dbReference type="Gene3D" id="1.25.40.80">
    <property type="match status" value="1"/>
</dbReference>
<dbReference type="InterPro" id="IPR005101">
    <property type="entry name" value="Cryptochr/Photolyase_FAD-bd"/>
</dbReference>
<dbReference type="InterPro" id="IPR006050">
    <property type="entry name" value="DNA_photolyase_N"/>
</dbReference>
<evidence type="ECO:0000259" key="4">
    <source>
        <dbReference type="PROSITE" id="PS51645"/>
    </source>
</evidence>
<organism evidence="5">
    <name type="scientific">viral metagenome</name>
    <dbReference type="NCBI Taxonomy" id="1070528"/>
    <lineage>
        <taxon>unclassified sequences</taxon>
        <taxon>metagenomes</taxon>
        <taxon>organismal metagenomes</taxon>
    </lineage>
</organism>
<keyword evidence="2" id="KW-0285">Flavoprotein</keyword>
<evidence type="ECO:0000256" key="2">
    <source>
        <dbReference type="ARBA" id="ARBA00022630"/>
    </source>
</evidence>
<comment type="cofactor">
    <cofactor evidence="1">
        <name>FAD</name>
        <dbReference type="ChEBI" id="CHEBI:57692"/>
    </cofactor>
</comment>
<dbReference type="PANTHER" id="PTHR11455:SF9">
    <property type="entry name" value="CRYPTOCHROME CIRCADIAN CLOCK 5 ISOFORM X1"/>
    <property type="match status" value="1"/>
</dbReference>
<dbReference type="GO" id="GO:0071949">
    <property type="term" value="F:FAD binding"/>
    <property type="evidence" value="ECO:0007669"/>
    <property type="project" value="TreeGrafter"/>
</dbReference>
<dbReference type="EMBL" id="MN739923">
    <property type="protein sequence ID" value="QHT77939.1"/>
    <property type="molecule type" value="Genomic_DNA"/>
</dbReference>
<evidence type="ECO:0000256" key="1">
    <source>
        <dbReference type="ARBA" id="ARBA00001974"/>
    </source>
</evidence>
<dbReference type="Gene3D" id="3.40.50.620">
    <property type="entry name" value="HUPs"/>
    <property type="match status" value="1"/>
</dbReference>
<name>A0A6C0HBQ4_9ZZZZ</name>
<dbReference type="InterPro" id="IPR002081">
    <property type="entry name" value="Cryptochrome/DNA_photolyase_1"/>
</dbReference>
<evidence type="ECO:0000256" key="3">
    <source>
        <dbReference type="ARBA" id="ARBA00022827"/>
    </source>
</evidence>
<sequence>MSTEKGLFIFHRDLRIIDNIGLINASHKCKELYVCFIFTPDQVGKNNSYRSQNAIQFMIESLEDLSKEIAKIGGYLCIYYGKQLKIIEHFINKVGISSVHFNRDYTPYAIERDNETVNYCKKRNIVCETYADYYLHEPGTIKSGAGKNIYKKFTPFYEATIDLKVEQPMRTYVKNLGKTQPSISSEITLEKAAELFVKANTNILVHGGRANGLKRLNESLPEQKHYDKTRDYFINNTSFLSAYLKFGCISIREVYYAYKEHFGVKHGLIRELLWRDFFAHILYEYPETMTKSYNNQHVKWSRSKSHFERWCDGETGFPTIDAGMRQLNATGYMHNRLRMATANFLTKTLLIDWREGAKYFAQKLTDYDVASNQGNWQSVASTGVYGTPYFRDMNPWLQSKNFDKNCEFIKKWIPELAELEPRDIHNWHTAHKDPKYKGVKYYKPMVDYNDQKEKMLEMYQK</sequence>
<dbReference type="Pfam" id="PF03441">
    <property type="entry name" value="FAD_binding_7"/>
    <property type="match status" value="1"/>
</dbReference>
<evidence type="ECO:0000313" key="5">
    <source>
        <dbReference type="EMBL" id="QHT77939.1"/>
    </source>
</evidence>
<dbReference type="AlphaFoldDB" id="A0A6C0HBQ4"/>
<dbReference type="SUPFAM" id="SSF52425">
    <property type="entry name" value="Cryptochrome/photolyase, N-terminal domain"/>
    <property type="match status" value="1"/>
</dbReference>
<reference evidence="5" key="1">
    <citation type="journal article" date="2020" name="Nature">
        <title>Giant virus diversity and host interactions through global metagenomics.</title>
        <authorList>
            <person name="Schulz F."/>
            <person name="Roux S."/>
            <person name="Paez-Espino D."/>
            <person name="Jungbluth S."/>
            <person name="Walsh D.A."/>
            <person name="Denef V.J."/>
            <person name="McMahon K.D."/>
            <person name="Konstantinidis K.T."/>
            <person name="Eloe-Fadrosh E.A."/>
            <person name="Kyrpides N.C."/>
            <person name="Woyke T."/>
        </authorList>
    </citation>
    <scope>NUCLEOTIDE SEQUENCE</scope>
    <source>
        <strain evidence="5">GVMAG-M-3300023179-90</strain>
    </source>
</reference>
<dbReference type="Pfam" id="PF00875">
    <property type="entry name" value="DNA_photolyase"/>
    <property type="match status" value="1"/>
</dbReference>
<dbReference type="InterPro" id="IPR036155">
    <property type="entry name" value="Crypto/Photolyase_N_sf"/>
</dbReference>
<dbReference type="PANTHER" id="PTHR11455">
    <property type="entry name" value="CRYPTOCHROME"/>
    <property type="match status" value="1"/>
</dbReference>
<protein>
    <recommendedName>
        <fullName evidence="4">Photolyase/cryptochrome alpha/beta domain-containing protein</fullName>
    </recommendedName>
</protein>
<dbReference type="PRINTS" id="PR00147">
    <property type="entry name" value="DNAPHOTLYASE"/>
</dbReference>
<dbReference type="GO" id="GO:0003677">
    <property type="term" value="F:DNA binding"/>
    <property type="evidence" value="ECO:0007669"/>
    <property type="project" value="TreeGrafter"/>
</dbReference>
<keyword evidence="3" id="KW-0274">FAD</keyword>